<reference evidence="2 3" key="1">
    <citation type="submission" date="2019-05" db="EMBL/GenBank/DDBJ databases">
        <title>Another draft genome of Portunus trituberculatus and its Hox gene families provides insights of decapod evolution.</title>
        <authorList>
            <person name="Jeong J.-H."/>
            <person name="Song I."/>
            <person name="Kim S."/>
            <person name="Choi T."/>
            <person name="Kim D."/>
            <person name="Ryu S."/>
            <person name="Kim W."/>
        </authorList>
    </citation>
    <scope>NUCLEOTIDE SEQUENCE [LARGE SCALE GENOMIC DNA]</scope>
    <source>
        <tissue evidence="2">Muscle</tissue>
    </source>
</reference>
<feature type="region of interest" description="Disordered" evidence="1">
    <location>
        <begin position="38"/>
        <end position="69"/>
    </location>
</feature>
<organism evidence="2 3">
    <name type="scientific">Portunus trituberculatus</name>
    <name type="common">Swimming crab</name>
    <name type="synonym">Neptunus trituberculatus</name>
    <dbReference type="NCBI Taxonomy" id="210409"/>
    <lineage>
        <taxon>Eukaryota</taxon>
        <taxon>Metazoa</taxon>
        <taxon>Ecdysozoa</taxon>
        <taxon>Arthropoda</taxon>
        <taxon>Crustacea</taxon>
        <taxon>Multicrustacea</taxon>
        <taxon>Malacostraca</taxon>
        <taxon>Eumalacostraca</taxon>
        <taxon>Eucarida</taxon>
        <taxon>Decapoda</taxon>
        <taxon>Pleocyemata</taxon>
        <taxon>Brachyura</taxon>
        <taxon>Eubrachyura</taxon>
        <taxon>Portunoidea</taxon>
        <taxon>Portunidae</taxon>
        <taxon>Portuninae</taxon>
        <taxon>Portunus</taxon>
    </lineage>
</organism>
<gene>
    <name evidence="2" type="ORF">E2C01_043040</name>
</gene>
<keyword evidence="3" id="KW-1185">Reference proteome</keyword>
<proteinExistence type="predicted"/>
<sequence>MMGEKWSLSFLPRTVSFHPADDSGLPRIAMSICVTQMKEQLETTSPSPSPPRDTHSPWSKEQAERLEVSKRSDVGLISKVAWGMIKAARQVPWESSKSLRIIKLRSCSTGWAVMKHDSLSSSFISFSPRLCKRPFHLFVCK</sequence>
<dbReference type="EMBL" id="VSRR010008754">
    <property type="protein sequence ID" value="MPC49243.1"/>
    <property type="molecule type" value="Genomic_DNA"/>
</dbReference>
<evidence type="ECO:0000313" key="2">
    <source>
        <dbReference type="EMBL" id="MPC49243.1"/>
    </source>
</evidence>
<accession>A0A5B7FW82</accession>
<dbReference type="Proteomes" id="UP000324222">
    <property type="component" value="Unassembled WGS sequence"/>
</dbReference>
<dbReference type="AlphaFoldDB" id="A0A5B7FW82"/>
<name>A0A5B7FW82_PORTR</name>
<evidence type="ECO:0000256" key="1">
    <source>
        <dbReference type="SAM" id="MobiDB-lite"/>
    </source>
</evidence>
<evidence type="ECO:0000313" key="3">
    <source>
        <dbReference type="Proteomes" id="UP000324222"/>
    </source>
</evidence>
<comment type="caution">
    <text evidence="2">The sequence shown here is derived from an EMBL/GenBank/DDBJ whole genome shotgun (WGS) entry which is preliminary data.</text>
</comment>
<protein>
    <submittedName>
        <fullName evidence="2">Uncharacterized protein</fullName>
    </submittedName>
</protein>